<evidence type="ECO:0000313" key="5">
    <source>
        <dbReference type="Proteomes" id="UP000435837"/>
    </source>
</evidence>
<evidence type="ECO:0000259" key="3">
    <source>
        <dbReference type="PROSITE" id="PS51186"/>
    </source>
</evidence>
<dbReference type="PANTHER" id="PTHR43420">
    <property type="entry name" value="ACETYLTRANSFERASE"/>
    <property type="match status" value="1"/>
</dbReference>
<dbReference type="InterPro" id="IPR000182">
    <property type="entry name" value="GNAT_dom"/>
</dbReference>
<feature type="domain" description="N-acetyltransferase" evidence="3">
    <location>
        <begin position="19"/>
        <end position="158"/>
    </location>
</feature>
<sequence length="319" mass="34918">MSLYGRLMPLLAPVLPPGYRSRPATADDIGTIHTLVAACERALYGRVQTDAGAVAAVFARPGLVPESDTVLVHDRCGRPAAWAWEDRRSEVDVHPDHRGRGLGAALLDWAGDRGLQAGREGIVQTVPDGDVGAVALLRSRGYAPLVTAWLLEYSMPDEPVVPAPPSGIVVRPLRPGDEPATHVLVMDAFDEWQERRQSYAEWAKHIIDRPTFAPALSPLAFDDGHLVGAALSLDLPERDEGYIEQVAVRHDHRGLGIARLLLRHTFLAFYRAGRRSCTLWTHSDTGALDLYLKVGMTVRHSSTVFRIDLRSQGASPADR</sequence>
<dbReference type="Pfam" id="PF00583">
    <property type="entry name" value="Acetyltransf_1"/>
    <property type="match status" value="2"/>
</dbReference>
<dbReference type="GO" id="GO:0016747">
    <property type="term" value="F:acyltransferase activity, transferring groups other than amino-acyl groups"/>
    <property type="evidence" value="ECO:0007669"/>
    <property type="project" value="InterPro"/>
</dbReference>
<keyword evidence="1" id="KW-0808">Transferase</keyword>
<dbReference type="InterPro" id="IPR050680">
    <property type="entry name" value="YpeA/RimI_acetyltransf"/>
</dbReference>
<keyword evidence="2" id="KW-0012">Acyltransferase</keyword>
<dbReference type="Proteomes" id="UP000435837">
    <property type="component" value="Unassembled WGS sequence"/>
</dbReference>
<dbReference type="SUPFAM" id="SSF55729">
    <property type="entry name" value="Acyl-CoA N-acyltransferases (Nat)"/>
    <property type="match status" value="2"/>
</dbReference>
<evidence type="ECO:0000256" key="2">
    <source>
        <dbReference type="ARBA" id="ARBA00023315"/>
    </source>
</evidence>
<accession>A0A640S9K4</accession>
<dbReference type="AlphaFoldDB" id="A0A640S9K4"/>
<protein>
    <recommendedName>
        <fullName evidence="3">N-acetyltransferase domain-containing protein</fullName>
    </recommendedName>
</protein>
<organism evidence="4 5">
    <name type="scientific">Streptomyces caniferus</name>
    <dbReference type="NCBI Taxonomy" id="285557"/>
    <lineage>
        <taxon>Bacteria</taxon>
        <taxon>Bacillati</taxon>
        <taxon>Actinomycetota</taxon>
        <taxon>Actinomycetes</taxon>
        <taxon>Kitasatosporales</taxon>
        <taxon>Streptomycetaceae</taxon>
        <taxon>Streptomyces</taxon>
    </lineage>
</organism>
<dbReference type="CDD" id="cd04301">
    <property type="entry name" value="NAT_SF"/>
    <property type="match status" value="2"/>
</dbReference>
<dbReference type="EMBL" id="BLIN01000005">
    <property type="protein sequence ID" value="GFE07757.1"/>
    <property type="molecule type" value="Genomic_DNA"/>
</dbReference>
<dbReference type="Gene3D" id="3.40.630.30">
    <property type="match status" value="1"/>
</dbReference>
<evidence type="ECO:0000256" key="1">
    <source>
        <dbReference type="ARBA" id="ARBA00022679"/>
    </source>
</evidence>
<dbReference type="PROSITE" id="PS51186">
    <property type="entry name" value="GNAT"/>
    <property type="match status" value="2"/>
</dbReference>
<evidence type="ECO:0000313" key="4">
    <source>
        <dbReference type="EMBL" id="GFE07757.1"/>
    </source>
</evidence>
<gene>
    <name evidence="4" type="ORF">Scani_40250</name>
</gene>
<proteinExistence type="predicted"/>
<name>A0A640S9K4_9ACTN</name>
<comment type="caution">
    <text evidence="4">The sequence shown here is derived from an EMBL/GenBank/DDBJ whole genome shotgun (WGS) entry which is preliminary data.</text>
</comment>
<feature type="domain" description="N-acetyltransferase" evidence="3">
    <location>
        <begin position="168"/>
        <end position="319"/>
    </location>
</feature>
<dbReference type="InterPro" id="IPR016181">
    <property type="entry name" value="Acyl_CoA_acyltransferase"/>
</dbReference>
<reference evidence="4 5" key="1">
    <citation type="submission" date="2019-12" db="EMBL/GenBank/DDBJ databases">
        <title>Whole genome shotgun sequence of Streptomyces caniferus NBRC 15389.</title>
        <authorList>
            <person name="Ichikawa N."/>
            <person name="Kimura A."/>
            <person name="Kitahashi Y."/>
            <person name="Komaki H."/>
            <person name="Tamura T."/>
        </authorList>
    </citation>
    <scope>NUCLEOTIDE SEQUENCE [LARGE SCALE GENOMIC DNA]</scope>
    <source>
        <strain evidence="4 5">NBRC 15389</strain>
    </source>
</reference>